<dbReference type="Gene3D" id="3.60.40.10">
    <property type="entry name" value="PPM-type phosphatase domain"/>
    <property type="match status" value="1"/>
</dbReference>
<dbReference type="InterPro" id="IPR001932">
    <property type="entry name" value="PPM-type_phosphatase-like_dom"/>
</dbReference>
<dbReference type="SUPFAM" id="SSF81606">
    <property type="entry name" value="PP2C-like"/>
    <property type="match status" value="1"/>
</dbReference>
<dbReference type="Proteomes" id="UP000193450">
    <property type="component" value="Chromosome"/>
</dbReference>
<dbReference type="GO" id="GO:0004722">
    <property type="term" value="F:protein serine/threonine phosphatase activity"/>
    <property type="evidence" value="ECO:0007669"/>
    <property type="project" value="InterPro"/>
</dbReference>
<sequence>MTDQPAITWKSVGRSDVGRVRKANEDAFYHSTEQEIWAVADGMGGLARGDYASGVVAEAFVHFGKSSNLAASIRDLETRLRAAHANCRSSFEGERVGSTVAAILSYGQYCFFLWAGDSRVYRLRAGQLKQMTKDHSVAQQKFERGELSASKVASHPGAHILTRAVGVHQTLHLDLDYETVEQGDRFLVCSDGLYNDLSRTEIQQLLACTDAQTALDSLIDSALEKGGSDNITAIVVDAL</sequence>
<evidence type="ECO:0000259" key="1">
    <source>
        <dbReference type="PROSITE" id="PS51746"/>
    </source>
</evidence>
<dbReference type="KEGG" id="osg:BST96_05255"/>
<evidence type="ECO:0000313" key="2">
    <source>
        <dbReference type="EMBL" id="ARN76305.1"/>
    </source>
</evidence>
<dbReference type="PANTHER" id="PTHR13832:SF827">
    <property type="entry name" value="PROTEIN PHOSPHATASE 1L"/>
    <property type="match status" value="1"/>
</dbReference>
<gene>
    <name evidence="2" type="ORF">BST96_05255</name>
</gene>
<proteinExistence type="predicted"/>
<dbReference type="Pfam" id="PF13672">
    <property type="entry name" value="PP2C_2"/>
    <property type="match status" value="1"/>
</dbReference>
<dbReference type="CDD" id="cd00143">
    <property type="entry name" value="PP2Cc"/>
    <property type="match status" value="1"/>
</dbReference>
<dbReference type="PANTHER" id="PTHR13832">
    <property type="entry name" value="PROTEIN PHOSPHATASE 2C"/>
    <property type="match status" value="1"/>
</dbReference>
<keyword evidence="3" id="KW-1185">Reference proteome</keyword>
<dbReference type="STRING" id="716816.BST96_05255"/>
<reference evidence="2 3" key="1">
    <citation type="submission" date="2016-11" db="EMBL/GenBank/DDBJ databases">
        <title>Trade-off between light-utilization and light-protection in marine flavobacteria.</title>
        <authorList>
            <person name="Kumagai Y."/>
        </authorList>
    </citation>
    <scope>NUCLEOTIDE SEQUENCE [LARGE SCALE GENOMIC DNA]</scope>
    <source>
        <strain evidence="2 3">NBRC 107125</strain>
    </source>
</reference>
<dbReference type="EMBL" id="CP019343">
    <property type="protein sequence ID" value="ARN76305.1"/>
    <property type="molecule type" value="Genomic_DNA"/>
</dbReference>
<dbReference type="InterPro" id="IPR036457">
    <property type="entry name" value="PPM-type-like_dom_sf"/>
</dbReference>
<feature type="domain" description="PPM-type phosphatase" evidence="1">
    <location>
        <begin position="11"/>
        <end position="238"/>
    </location>
</feature>
<dbReference type="SMART" id="SM00332">
    <property type="entry name" value="PP2Cc"/>
    <property type="match status" value="1"/>
</dbReference>
<dbReference type="SMART" id="SM00331">
    <property type="entry name" value="PP2C_SIG"/>
    <property type="match status" value="1"/>
</dbReference>
<name>A0A1X9NKG2_9GAMM</name>
<accession>A0A1X9NKG2</accession>
<protein>
    <recommendedName>
        <fullName evidence="1">PPM-type phosphatase domain-containing protein</fullName>
    </recommendedName>
</protein>
<organism evidence="2 3">
    <name type="scientific">Oceanicoccus sagamiensis</name>
    <dbReference type="NCBI Taxonomy" id="716816"/>
    <lineage>
        <taxon>Bacteria</taxon>
        <taxon>Pseudomonadati</taxon>
        <taxon>Pseudomonadota</taxon>
        <taxon>Gammaproteobacteria</taxon>
        <taxon>Cellvibrionales</taxon>
        <taxon>Spongiibacteraceae</taxon>
        <taxon>Oceanicoccus</taxon>
    </lineage>
</organism>
<dbReference type="PROSITE" id="PS51746">
    <property type="entry name" value="PPM_2"/>
    <property type="match status" value="1"/>
</dbReference>
<evidence type="ECO:0000313" key="3">
    <source>
        <dbReference type="Proteomes" id="UP000193450"/>
    </source>
</evidence>
<dbReference type="AlphaFoldDB" id="A0A1X9NKG2"/>
<dbReference type="InterPro" id="IPR015655">
    <property type="entry name" value="PP2C"/>
</dbReference>